<protein>
    <submittedName>
        <fullName evidence="1">Uncharacterized protein</fullName>
    </submittedName>
</protein>
<organism evidence="1 2">
    <name type="scientific">Desulfoscipio geothermicus DSM 3669</name>
    <dbReference type="NCBI Taxonomy" id="1121426"/>
    <lineage>
        <taxon>Bacteria</taxon>
        <taxon>Bacillati</taxon>
        <taxon>Bacillota</taxon>
        <taxon>Clostridia</taxon>
        <taxon>Eubacteriales</taxon>
        <taxon>Desulfallaceae</taxon>
        <taxon>Desulfoscipio</taxon>
    </lineage>
</organism>
<dbReference type="AlphaFoldDB" id="A0A1I6E9M7"/>
<proteinExistence type="predicted"/>
<accession>A0A1I6E9M7</accession>
<evidence type="ECO:0000313" key="1">
    <source>
        <dbReference type="EMBL" id="SFR14198.1"/>
    </source>
</evidence>
<keyword evidence="2" id="KW-1185">Reference proteome</keyword>
<gene>
    <name evidence="1" type="ORF">SAMN05660706_13027</name>
</gene>
<dbReference type="Proteomes" id="UP000199584">
    <property type="component" value="Unassembled WGS sequence"/>
</dbReference>
<dbReference type="EMBL" id="FOYM01000030">
    <property type="protein sequence ID" value="SFR14198.1"/>
    <property type="molecule type" value="Genomic_DNA"/>
</dbReference>
<sequence length="85" mass="9884">MIPHIDMKRKYIAAEDICRNIIFDKKLNNFARKYLVKGNECLVEYVMNFEAEHDSLSAMVGEFLMLHEGVAFSVYGEKHSFNHAD</sequence>
<name>A0A1I6E9M7_9FIRM</name>
<reference evidence="2" key="1">
    <citation type="submission" date="2016-10" db="EMBL/GenBank/DDBJ databases">
        <authorList>
            <person name="Varghese N."/>
            <person name="Submissions S."/>
        </authorList>
    </citation>
    <scope>NUCLEOTIDE SEQUENCE [LARGE SCALE GENOMIC DNA]</scope>
    <source>
        <strain evidence="2">DSM 3669</strain>
    </source>
</reference>
<evidence type="ECO:0000313" key="2">
    <source>
        <dbReference type="Proteomes" id="UP000199584"/>
    </source>
</evidence>
<dbReference type="STRING" id="39060.SAMN05660706_13027"/>